<keyword evidence="4" id="KW-1185">Reference proteome</keyword>
<protein>
    <recommendedName>
        <fullName evidence="2">DUF7819 domain-containing protein</fullName>
    </recommendedName>
</protein>
<feature type="domain" description="DUF7819" evidence="2">
    <location>
        <begin position="106"/>
        <end position="194"/>
    </location>
</feature>
<reference evidence="3 4" key="1">
    <citation type="submission" date="2017-03" db="EMBL/GenBank/DDBJ databases">
        <title>Genome Survey of Euroglyphus maynei.</title>
        <authorList>
            <person name="Arlian L.G."/>
            <person name="Morgan M.S."/>
            <person name="Rider S.D."/>
        </authorList>
    </citation>
    <scope>NUCLEOTIDE SEQUENCE [LARGE SCALE GENOMIC DNA]</scope>
    <source>
        <strain evidence="3">Arlian Lab</strain>
        <tissue evidence="3">Whole body</tissue>
    </source>
</reference>
<dbReference type="GO" id="GO:0006874">
    <property type="term" value="P:intracellular calcium ion homeostasis"/>
    <property type="evidence" value="ECO:0007669"/>
    <property type="project" value="TreeGrafter"/>
</dbReference>
<gene>
    <name evidence="3" type="ORF">BLA29_001293</name>
</gene>
<organism evidence="3 4">
    <name type="scientific">Euroglyphus maynei</name>
    <name type="common">Mayne's house dust mite</name>
    <dbReference type="NCBI Taxonomy" id="6958"/>
    <lineage>
        <taxon>Eukaryota</taxon>
        <taxon>Metazoa</taxon>
        <taxon>Ecdysozoa</taxon>
        <taxon>Arthropoda</taxon>
        <taxon>Chelicerata</taxon>
        <taxon>Arachnida</taxon>
        <taxon>Acari</taxon>
        <taxon>Acariformes</taxon>
        <taxon>Sarcoptiformes</taxon>
        <taxon>Astigmata</taxon>
        <taxon>Psoroptidia</taxon>
        <taxon>Analgoidea</taxon>
        <taxon>Pyroglyphidae</taxon>
        <taxon>Pyroglyphinae</taxon>
        <taxon>Euroglyphus</taxon>
    </lineage>
</organism>
<comment type="caution">
    <text evidence="3">The sequence shown here is derived from an EMBL/GenBank/DDBJ whole genome shotgun (WGS) entry which is preliminary data.</text>
</comment>
<evidence type="ECO:0000256" key="1">
    <source>
        <dbReference type="SAM" id="MobiDB-lite"/>
    </source>
</evidence>
<proteinExistence type="predicted"/>
<dbReference type="EMBL" id="MUJZ01066145">
    <property type="protein sequence ID" value="OTF70361.1"/>
    <property type="molecule type" value="Genomic_DNA"/>
</dbReference>
<feature type="compositionally biased region" description="Pro residues" evidence="1">
    <location>
        <begin position="28"/>
        <end position="43"/>
    </location>
</feature>
<name>A0A1Y3API9_EURMA</name>
<dbReference type="InterPro" id="IPR056721">
    <property type="entry name" value="DUF7819"/>
</dbReference>
<dbReference type="PANTHER" id="PTHR12323">
    <property type="entry name" value="SR-RELATED CTD ASSOCIATED FACTOR 6"/>
    <property type="match status" value="1"/>
</dbReference>
<accession>A0A1Y3API9</accession>
<feature type="region of interest" description="Disordered" evidence="1">
    <location>
        <begin position="195"/>
        <end position="218"/>
    </location>
</feature>
<feature type="region of interest" description="Disordered" evidence="1">
    <location>
        <begin position="1"/>
        <end position="46"/>
    </location>
</feature>
<dbReference type="GO" id="GO:0048471">
    <property type="term" value="C:perinuclear region of cytoplasm"/>
    <property type="evidence" value="ECO:0007669"/>
    <property type="project" value="TreeGrafter"/>
</dbReference>
<dbReference type="Pfam" id="PF25127">
    <property type="entry name" value="DUF7819"/>
    <property type="match status" value="1"/>
</dbReference>
<feature type="compositionally biased region" description="Polar residues" evidence="1">
    <location>
        <begin position="1"/>
        <end position="11"/>
    </location>
</feature>
<dbReference type="OrthoDB" id="21470at2759"/>
<sequence length="247" mass="27955">MTPLQQPSFQMNDLPLPPHRPILQMMTRPPPPTQNSSPLPPNPIQQTPHLPFPAPPFPNTPVVPNHQPNFYPTNTAVQMYPPFPPYASAMIPSPQMIIPASLEPEEAAPYFERPAGLMTTLIKLEDFDYNPIDPKEIKLPSLEPPTERLLQALEAFYSPPTHDHPRNAEGWEKLGLYDFFKAKSQARKEYEINVLGQEPTQKDDEPFNDSDSSGMAPITDHRQASFEKAIKIQKPITESFEKSIQDE</sequence>
<evidence type="ECO:0000259" key="2">
    <source>
        <dbReference type="Pfam" id="PF25127"/>
    </source>
</evidence>
<evidence type="ECO:0000313" key="4">
    <source>
        <dbReference type="Proteomes" id="UP000194236"/>
    </source>
</evidence>
<dbReference type="AlphaFoldDB" id="A0A1Y3API9"/>
<evidence type="ECO:0000313" key="3">
    <source>
        <dbReference type="EMBL" id="OTF70361.1"/>
    </source>
</evidence>
<dbReference type="Proteomes" id="UP000194236">
    <property type="component" value="Unassembled WGS sequence"/>
</dbReference>
<dbReference type="PANTHER" id="PTHR12323:SF0">
    <property type="entry name" value="CALCIUM HOMEOSTASIS ENDOPLASMIC RETICULUM PROTEIN"/>
    <property type="match status" value="1"/>
</dbReference>